<name>A0A1B0G9E1_GLOMM</name>
<evidence type="ECO:0000256" key="1">
    <source>
        <dbReference type="SAM" id="MobiDB-lite"/>
    </source>
</evidence>
<dbReference type="STRING" id="37546.A0A1B0G9E1"/>
<dbReference type="EMBL" id="CCAG010016058">
    <property type="status" value="NOT_ANNOTATED_CDS"/>
    <property type="molecule type" value="Genomic_DNA"/>
</dbReference>
<feature type="region of interest" description="Disordered" evidence="1">
    <location>
        <begin position="74"/>
        <end position="96"/>
    </location>
</feature>
<protein>
    <submittedName>
        <fullName evidence="2">Uncharacterized protein</fullName>
    </submittedName>
</protein>
<dbReference type="VEuPathDB" id="VectorBase:GMOY009928"/>
<evidence type="ECO:0000313" key="2">
    <source>
        <dbReference type="EnsemblMetazoa" id="GMOY009928-PA"/>
    </source>
</evidence>
<evidence type="ECO:0000313" key="3">
    <source>
        <dbReference type="Proteomes" id="UP000092444"/>
    </source>
</evidence>
<reference evidence="2" key="1">
    <citation type="submission" date="2020-05" db="UniProtKB">
        <authorList>
            <consortium name="EnsemblMetazoa"/>
        </authorList>
    </citation>
    <scope>IDENTIFICATION</scope>
    <source>
        <strain evidence="2">Yale</strain>
    </source>
</reference>
<keyword evidence="3" id="KW-1185">Reference proteome</keyword>
<dbReference type="EnsemblMetazoa" id="GMOY009928-RA">
    <property type="protein sequence ID" value="GMOY009928-PA"/>
    <property type="gene ID" value="GMOY009928"/>
</dbReference>
<dbReference type="Proteomes" id="UP000092444">
    <property type="component" value="Unassembled WGS sequence"/>
</dbReference>
<feature type="compositionally biased region" description="Basic and acidic residues" evidence="1">
    <location>
        <begin position="74"/>
        <end position="85"/>
    </location>
</feature>
<proteinExistence type="predicted"/>
<organism evidence="2 3">
    <name type="scientific">Glossina morsitans morsitans</name>
    <name type="common">Savannah tsetse fly</name>
    <dbReference type="NCBI Taxonomy" id="37546"/>
    <lineage>
        <taxon>Eukaryota</taxon>
        <taxon>Metazoa</taxon>
        <taxon>Ecdysozoa</taxon>
        <taxon>Arthropoda</taxon>
        <taxon>Hexapoda</taxon>
        <taxon>Insecta</taxon>
        <taxon>Pterygota</taxon>
        <taxon>Neoptera</taxon>
        <taxon>Endopterygota</taxon>
        <taxon>Diptera</taxon>
        <taxon>Brachycera</taxon>
        <taxon>Muscomorpha</taxon>
        <taxon>Hippoboscoidea</taxon>
        <taxon>Glossinidae</taxon>
        <taxon>Glossina</taxon>
    </lineage>
</organism>
<sequence length="96" mass="10844">MQQAALKDREIPITFSYWDGSGGQRKNPMREKFCYAHELDALVAEEEAEKLKLPEVPQDELSLPSADKTLKESKAAIKETPKKDSNSGLVNVYYDL</sequence>
<accession>A0A1B0G9E1</accession>
<dbReference type="AlphaFoldDB" id="A0A1B0G9E1"/>